<comment type="similarity">
    <text evidence="1 4">Belongs to the DegT/DnrJ/EryC1 family.</text>
</comment>
<evidence type="ECO:0000313" key="5">
    <source>
        <dbReference type="EMBL" id="SMB24128.1"/>
    </source>
</evidence>
<feature type="modified residue" description="N6-(pyridoxal phosphate)lysine" evidence="3">
    <location>
        <position position="176"/>
    </location>
</feature>
<dbReference type="EC" id="2.6.1.87" evidence="5"/>
<evidence type="ECO:0000256" key="4">
    <source>
        <dbReference type="RuleBase" id="RU004508"/>
    </source>
</evidence>
<dbReference type="PANTHER" id="PTHR30244:SF34">
    <property type="entry name" value="DTDP-4-AMINO-4,6-DIDEOXYGALACTOSE TRANSAMINASE"/>
    <property type="match status" value="1"/>
</dbReference>
<dbReference type="RefSeq" id="WP_154716233.1">
    <property type="nucleotide sequence ID" value="NZ_LT837803.1"/>
</dbReference>
<feature type="active site" description="Proton acceptor" evidence="2">
    <location>
        <position position="176"/>
    </location>
</feature>
<gene>
    <name evidence="5" type="ORF">SDENCHOL_10997</name>
</gene>
<accession>A0A7Z7HQ90</accession>
<dbReference type="InterPro" id="IPR015422">
    <property type="entry name" value="PyrdxlP-dep_Trfase_small"/>
</dbReference>
<dbReference type="Gene3D" id="3.90.1150.10">
    <property type="entry name" value="Aspartate Aminotransferase, domain 1"/>
    <property type="match status" value="1"/>
</dbReference>
<keyword evidence="5" id="KW-0808">Transferase</keyword>
<dbReference type="PIRSF" id="PIRSF000390">
    <property type="entry name" value="PLP_StrS"/>
    <property type="match status" value="1"/>
</dbReference>
<dbReference type="GO" id="GO:0030170">
    <property type="term" value="F:pyridoxal phosphate binding"/>
    <property type="evidence" value="ECO:0007669"/>
    <property type="project" value="TreeGrafter"/>
</dbReference>
<dbReference type="Proteomes" id="UP000242886">
    <property type="component" value="Chromosome SDENCHOL"/>
</dbReference>
<dbReference type="Gene3D" id="3.40.640.10">
    <property type="entry name" value="Type I PLP-dependent aspartate aminotransferase-like (Major domain)"/>
    <property type="match status" value="1"/>
</dbReference>
<name>A0A7Z7HQ90_9PROT</name>
<dbReference type="SUPFAM" id="SSF53383">
    <property type="entry name" value="PLP-dependent transferases"/>
    <property type="match status" value="1"/>
</dbReference>
<dbReference type="InterPro" id="IPR000653">
    <property type="entry name" value="DegT/StrS_aminotransferase"/>
</dbReference>
<dbReference type="InterPro" id="IPR015424">
    <property type="entry name" value="PyrdxlP-dep_Trfase"/>
</dbReference>
<keyword evidence="3 4" id="KW-0663">Pyridoxal phosphate</keyword>
<proteinExistence type="inferred from homology"/>
<protein>
    <submittedName>
        <fullName evidence="5">UDP-4-amino-4-deoxy-L-arabinose--oxoglutarate aminotransferase</fullName>
        <ecNumber evidence="5">2.6.1.87</ecNumber>
    </submittedName>
</protein>
<evidence type="ECO:0000256" key="3">
    <source>
        <dbReference type="PIRSR" id="PIRSR000390-2"/>
    </source>
</evidence>
<dbReference type="GO" id="GO:0000271">
    <property type="term" value="P:polysaccharide biosynthetic process"/>
    <property type="evidence" value="ECO:0007669"/>
    <property type="project" value="TreeGrafter"/>
</dbReference>
<dbReference type="GO" id="GO:0099620">
    <property type="term" value="F:UDP-4-amino-4-deoxy-L-arabinose aminotransferase"/>
    <property type="evidence" value="ECO:0007669"/>
    <property type="project" value="UniProtKB-EC"/>
</dbReference>
<evidence type="ECO:0000256" key="1">
    <source>
        <dbReference type="ARBA" id="ARBA00037999"/>
    </source>
</evidence>
<evidence type="ECO:0000256" key="2">
    <source>
        <dbReference type="PIRSR" id="PIRSR000390-1"/>
    </source>
</evidence>
<dbReference type="InterPro" id="IPR015421">
    <property type="entry name" value="PyrdxlP-dep_Trfase_major"/>
</dbReference>
<keyword evidence="5" id="KW-0032">Aminotransferase</keyword>
<reference evidence="5" key="1">
    <citation type="submission" date="2017-03" db="EMBL/GenBank/DDBJ databases">
        <authorList>
            <consortium name="AG Boll"/>
        </authorList>
    </citation>
    <scope>NUCLEOTIDE SEQUENCE [LARGE SCALE GENOMIC DNA]</scope>
    <source>
        <strain evidence="5">Chol</strain>
    </source>
</reference>
<sequence>MIQVFRAVLSEEAIAAAAQCMREGWVGYGPRCRRLEQHFIDMHGGWALATGSCTSALYLSALLLEPAPGDEVIVPATTFVSTAMAFHWAGWRVRIADVDPDTLLLTPGNVEAVATERTRAVVAVHLYGQRAAVRELAAYCARRAYVLIEDGAHRLPLPGEAAPSGKFACYSFNAVKEAPAGEGGMLWCADAALEPAARQISNLGLALDTPQRCSTVQHRDYEFSQHGGLKLRLNDIAGALAQDGIDRLASTRQQRQALARRYDRAFADLAFPDLPMRLLHRETDDSCLMYVVRVGKARRSALREALAHAGVASSVHYSSLSLHPLFLGQTELTCPNAELAQQEVLTLPLRLDLTSAEQEKIIAAVRRWAEAEARLKRGRAHE</sequence>
<evidence type="ECO:0000313" key="6">
    <source>
        <dbReference type="Proteomes" id="UP000242886"/>
    </source>
</evidence>
<dbReference type="EMBL" id="LT837803">
    <property type="protein sequence ID" value="SMB24128.1"/>
    <property type="molecule type" value="Genomic_DNA"/>
</dbReference>
<keyword evidence="6" id="KW-1185">Reference proteome</keyword>
<dbReference type="Pfam" id="PF01041">
    <property type="entry name" value="DegT_DnrJ_EryC1"/>
    <property type="match status" value="1"/>
</dbReference>
<dbReference type="AlphaFoldDB" id="A0A7Z7HQ90"/>
<dbReference type="PANTHER" id="PTHR30244">
    <property type="entry name" value="TRANSAMINASE"/>
    <property type="match status" value="1"/>
</dbReference>
<organism evidence="5 6">
    <name type="scientific">Sterolibacterium denitrificans</name>
    <dbReference type="NCBI Taxonomy" id="157592"/>
    <lineage>
        <taxon>Bacteria</taxon>
        <taxon>Pseudomonadati</taxon>
        <taxon>Pseudomonadota</taxon>
        <taxon>Betaproteobacteria</taxon>
        <taxon>Nitrosomonadales</taxon>
        <taxon>Sterolibacteriaceae</taxon>
        <taxon>Sterolibacterium</taxon>
    </lineage>
</organism>